<accession>A0A4U0UEH5</accession>
<name>A0A4U0UEH5_9PEZI</name>
<keyword evidence="2" id="KW-1185">Reference proteome</keyword>
<gene>
    <name evidence="1" type="ORF">B0A50_01000</name>
</gene>
<sequence length="210" mass="23646">MAHHLKKATLLGLPPELRLHIYNHIFGPIVPWITLHIHKHVYCLDSPTYLIGQGNGSLSILRTSRHLYEEAAAYLYESTEISICLRAPLARAWSDSSRSLGHIEDVRFWPFVTHCTLTIELRGQMDAVVVLERLGRLLEALGHGKHLRELKVVLSCRDDDAVPECFENIVDTVSTLRISGKARVGFTDSFGEEGEFEKRVCDQIMAAMSA</sequence>
<evidence type="ECO:0000313" key="1">
    <source>
        <dbReference type="EMBL" id="TKA32775.1"/>
    </source>
</evidence>
<proteinExistence type="predicted"/>
<dbReference type="OrthoDB" id="4692672at2759"/>
<protein>
    <submittedName>
        <fullName evidence="1">Uncharacterized protein</fullName>
    </submittedName>
</protein>
<dbReference type="EMBL" id="NAJL01000004">
    <property type="protein sequence ID" value="TKA32775.1"/>
    <property type="molecule type" value="Genomic_DNA"/>
</dbReference>
<dbReference type="AlphaFoldDB" id="A0A4U0UEH5"/>
<reference evidence="1 2" key="1">
    <citation type="submission" date="2017-03" db="EMBL/GenBank/DDBJ databases">
        <title>Genomes of endolithic fungi from Antarctica.</title>
        <authorList>
            <person name="Coleine C."/>
            <person name="Masonjones S."/>
            <person name="Stajich J.E."/>
        </authorList>
    </citation>
    <scope>NUCLEOTIDE SEQUENCE [LARGE SCALE GENOMIC DNA]</scope>
    <source>
        <strain evidence="1 2">CCFEE 6315</strain>
    </source>
</reference>
<dbReference type="Proteomes" id="UP000308549">
    <property type="component" value="Unassembled WGS sequence"/>
</dbReference>
<organism evidence="1 2">
    <name type="scientific">Salinomyces thailandicus</name>
    <dbReference type="NCBI Taxonomy" id="706561"/>
    <lineage>
        <taxon>Eukaryota</taxon>
        <taxon>Fungi</taxon>
        <taxon>Dikarya</taxon>
        <taxon>Ascomycota</taxon>
        <taxon>Pezizomycotina</taxon>
        <taxon>Dothideomycetes</taxon>
        <taxon>Dothideomycetidae</taxon>
        <taxon>Mycosphaerellales</taxon>
        <taxon>Teratosphaeriaceae</taxon>
        <taxon>Salinomyces</taxon>
    </lineage>
</organism>
<comment type="caution">
    <text evidence="1">The sequence shown here is derived from an EMBL/GenBank/DDBJ whole genome shotgun (WGS) entry which is preliminary data.</text>
</comment>
<evidence type="ECO:0000313" key="2">
    <source>
        <dbReference type="Proteomes" id="UP000308549"/>
    </source>
</evidence>